<evidence type="ECO:0000259" key="7">
    <source>
        <dbReference type="Pfam" id="PF04083"/>
    </source>
</evidence>
<reference evidence="8" key="2">
    <citation type="submission" date="2021-04" db="EMBL/GenBank/DDBJ databases">
        <title>Genome-wide patterns of bracovirus chromosomal integration into multiple host tissues during parasitism.</title>
        <authorList>
            <person name="Chebbi M.A.C."/>
        </authorList>
    </citation>
    <scope>NUCLEOTIDE SEQUENCE</scope>
    <source>
        <tissue evidence="8">Whole body</tissue>
    </source>
</reference>
<evidence type="ECO:0000256" key="5">
    <source>
        <dbReference type="ARBA" id="ARBA00023098"/>
    </source>
</evidence>
<dbReference type="InterPro" id="IPR006693">
    <property type="entry name" value="AB_hydrolase_lipase"/>
</dbReference>
<sequence>MYDVPATINYILLKTQQSKLSLLGHSMGGTEILVLLSSRPEFNKKINIAITWAPAALISHDIPGFFPNFLFRHSKRIKNLFSEYNLYQVMPRINKQRSDFLNVGFSLCWRLNIKSICLKLIDITLGFKNLNDLDLALILRIKDHYPQGTSLKTILHYGQIIKNRRFQQYDYGKMINLIKYNDLIPPEYPLNKITTPLIIYYARNDKLVTKNPDLITKYGYPVEAHKVVTDDGYILEMHRIPFGRYEDKRSARFPRNSILLQHGLAGSSADWVLTGPEKALAYMLADEGYDVWLGNNRGNLYSRHHRELLSTNRTFWDFSFHELGIYDLPAMIDYILEVTSRYKLLYIGHSQGTTQFWVMTSTRPEYNDKVSLAVGLAPAAYTSHMRGPVTQLAKLTYFGVELLGSNLFILGKDLSILVIEIISRHFRAFDYGENNDKNFKLYNSLIPPDYQLDKISTPIALYSSDNDWLATPQDVDLLRAKLRNIVVDYKIKGRVFNHYDFLWGNSASESLYEPIIKLLRKYR</sequence>
<dbReference type="PANTHER" id="PTHR11005">
    <property type="entry name" value="LYSOSOMAL ACID LIPASE-RELATED"/>
    <property type="match status" value="1"/>
</dbReference>
<protein>
    <recommendedName>
        <fullName evidence="7">Partial AB-hydrolase lipase domain-containing protein</fullName>
    </recommendedName>
</protein>
<organism evidence="8 9">
    <name type="scientific">Cotesia typhae</name>
    <dbReference type="NCBI Taxonomy" id="2053667"/>
    <lineage>
        <taxon>Eukaryota</taxon>
        <taxon>Metazoa</taxon>
        <taxon>Ecdysozoa</taxon>
        <taxon>Arthropoda</taxon>
        <taxon>Hexapoda</taxon>
        <taxon>Insecta</taxon>
        <taxon>Pterygota</taxon>
        <taxon>Neoptera</taxon>
        <taxon>Endopterygota</taxon>
        <taxon>Hymenoptera</taxon>
        <taxon>Apocrita</taxon>
        <taxon>Ichneumonoidea</taxon>
        <taxon>Braconidae</taxon>
        <taxon>Microgastrinae</taxon>
        <taxon>Cotesia</taxon>
    </lineage>
</organism>
<evidence type="ECO:0000256" key="1">
    <source>
        <dbReference type="ARBA" id="ARBA00010701"/>
    </source>
</evidence>
<name>A0A8J5VBZ9_9HYME</name>
<dbReference type="Pfam" id="PF04083">
    <property type="entry name" value="Abhydro_lipase"/>
    <property type="match status" value="1"/>
</dbReference>
<dbReference type="OrthoDB" id="9974421at2759"/>
<dbReference type="EMBL" id="JAAOIC020000023">
    <property type="protein sequence ID" value="KAG8040144.1"/>
    <property type="molecule type" value="Genomic_DNA"/>
</dbReference>
<feature type="domain" description="Partial AB-hydrolase lipase" evidence="7">
    <location>
        <begin position="213"/>
        <end position="274"/>
    </location>
</feature>
<comment type="similarity">
    <text evidence="1">Belongs to the AB hydrolase superfamily. Lipase family.</text>
</comment>
<dbReference type="AlphaFoldDB" id="A0A8J5VBZ9"/>
<evidence type="ECO:0000313" key="8">
    <source>
        <dbReference type="EMBL" id="KAG8040144.1"/>
    </source>
</evidence>
<evidence type="ECO:0000256" key="6">
    <source>
        <dbReference type="ARBA" id="ARBA00023180"/>
    </source>
</evidence>
<keyword evidence="4" id="KW-0442">Lipid degradation</keyword>
<keyword evidence="5" id="KW-0443">Lipid metabolism</keyword>
<gene>
    <name evidence="8" type="ORF">G9C98_000714</name>
</gene>
<evidence type="ECO:0000256" key="3">
    <source>
        <dbReference type="ARBA" id="ARBA00022801"/>
    </source>
</evidence>
<dbReference type="Proteomes" id="UP000729913">
    <property type="component" value="Unassembled WGS sequence"/>
</dbReference>
<keyword evidence="6" id="KW-0325">Glycoprotein</keyword>
<evidence type="ECO:0000256" key="4">
    <source>
        <dbReference type="ARBA" id="ARBA00022963"/>
    </source>
</evidence>
<evidence type="ECO:0000313" key="9">
    <source>
        <dbReference type="Proteomes" id="UP000729913"/>
    </source>
</evidence>
<dbReference type="GO" id="GO:0016042">
    <property type="term" value="P:lipid catabolic process"/>
    <property type="evidence" value="ECO:0007669"/>
    <property type="project" value="UniProtKB-KW"/>
</dbReference>
<evidence type="ECO:0000256" key="2">
    <source>
        <dbReference type="ARBA" id="ARBA00022729"/>
    </source>
</evidence>
<reference evidence="8" key="1">
    <citation type="submission" date="2020-03" db="EMBL/GenBank/DDBJ databases">
        <authorList>
            <person name="Chebbi M.A."/>
            <person name="Drezen J.M."/>
        </authorList>
    </citation>
    <scope>NUCLEOTIDE SEQUENCE</scope>
    <source>
        <tissue evidence="8">Whole body</tissue>
    </source>
</reference>
<keyword evidence="2" id="KW-0732">Signal</keyword>
<comment type="caution">
    <text evidence="8">The sequence shown here is derived from an EMBL/GenBank/DDBJ whole genome shotgun (WGS) entry which is preliminary data.</text>
</comment>
<dbReference type="FunFam" id="3.40.50.1820:FF:000057">
    <property type="entry name" value="Lipase"/>
    <property type="match status" value="1"/>
</dbReference>
<keyword evidence="9" id="KW-1185">Reference proteome</keyword>
<keyword evidence="3" id="KW-0378">Hydrolase</keyword>
<proteinExistence type="inferred from homology"/>
<dbReference type="GO" id="GO:0016787">
    <property type="term" value="F:hydrolase activity"/>
    <property type="evidence" value="ECO:0007669"/>
    <property type="project" value="UniProtKB-KW"/>
</dbReference>
<accession>A0A8J5VBZ9</accession>